<sequence>MPEELKVAAEQQPLIFNTSFLAIYELPASEITKVDFIDRVLDVDLLHLDGQ</sequence>
<comment type="caution">
    <text evidence="1">The sequence shown here is derived from an EMBL/GenBank/DDBJ whole genome shotgun (WGS) entry which is preliminary data.</text>
</comment>
<proteinExistence type="predicted"/>
<name>S2DHE7_INDAL</name>
<dbReference type="AlphaFoldDB" id="S2DHE7"/>
<evidence type="ECO:0000313" key="1">
    <source>
        <dbReference type="EMBL" id="EOZ98419.1"/>
    </source>
</evidence>
<gene>
    <name evidence="1" type="ORF">A33Q_1073</name>
</gene>
<keyword evidence="2" id="KW-1185">Reference proteome</keyword>
<dbReference type="STRING" id="1189612.A33Q_1073"/>
<organism evidence="1 2">
    <name type="scientific">Indibacter alkaliphilus (strain CCUG 57479 / KCTC 22604 / LW1)</name>
    <dbReference type="NCBI Taxonomy" id="1189612"/>
    <lineage>
        <taxon>Bacteria</taxon>
        <taxon>Pseudomonadati</taxon>
        <taxon>Bacteroidota</taxon>
        <taxon>Cytophagia</taxon>
        <taxon>Cytophagales</taxon>
        <taxon>Cyclobacteriaceae</taxon>
    </lineage>
</organism>
<accession>S2DHE7</accession>
<reference evidence="1 2" key="1">
    <citation type="journal article" date="2013" name="Genome Announc.">
        <title>Draft Genome Sequence of Indibacter alkaliphilus Strain LW1T, Isolated from Lonar Lake, a Haloalkaline Lake in the Buldana District of Maharashtra, India.</title>
        <authorList>
            <person name="Singh A."/>
            <person name="Kumar Jangir P."/>
            <person name="Sharma R."/>
            <person name="Singh A."/>
            <person name="Kumar Pinnaka A."/>
            <person name="Shivaji S."/>
        </authorList>
    </citation>
    <scope>NUCLEOTIDE SEQUENCE [LARGE SCALE GENOMIC DNA]</scope>
    <source>
        <strain evidence="2">CCUG 57479 / KCTC 22604 / LW1</strain>
    </source>
</reference>
<protein>
    <submittedName>
        <fullName evidence="1">Uncharacterized protein</fullName>
    </submittedName>
</protein>
<evidence type="ECO:0000313" key="2">
    <source>
        <dbReference type="Proteomes" id="UP000006073"/>
    </source>
</evidence>
<dbReference type="EMBL" id="ALWO02000023">
    <property type="protein sequence ID" value="EOZ98419.1"/>
    <property type="molecule type" value="Genomic_DNA"/>
</dbReference>
<dbReference type="Proteomes" id="UP000006073">
    <property type="component" value="Unassembled WGS sequence"/>
</dbReference>